<organism evidence="1 2">
    <name type="scientific">Acetobacter orientalis</name>
    <dbReference type="NCBI Taxonomy" id="146474"/>
    <lineage>
        <taxon>Bacteria</taxon>
        <taxon>Pseudomonadati</taxon>
        <taxon>Pseudomonadota</taxon>
        <taxon>Alphaproteobacteria</taxon>
        <taxon>Acetobacterales</taxon>
        <taxon>Acetobacteraceae</taxon>
        <taxon>Acetobacter</taxon>
    </lineage>
</organism>
<proteinExistence type="predicted"/>
<dbReference type="KEGG" id="aot:AcetOri_orf01617"/>
<gene>
    <name evidence="1" type="ORF">AcetOrient_orf01617</name>
</gene>
<evidence type="ECO:0000313" key="2">
    <source>
        <dbReference type="Proteomes" id="UP000270034"/>
    </source>
</evidence>
<dbReference type="Proteomes" id="UP000270034">
    <property type="component" value="Chromosome"/>
</dbReference>
<name>A0A2Z5ZGY6_9PROT</name>
<sequence length="37" mass="4093">MWCYSRVAARSPLGGKKAQLALNIEFLNNLSANPKTE</sequence>
<evidence type="ECO:0000313" key="1">
    <source>
        <dbReference type="EMBL" id="BBC79427.1"/>
    </source>
</evidence>
<dbReference type="EMBL" id="AP018515">
    <property type="protein sequence ID" value="BBC79427.1"/>
    <property type="molecule type" value="Genomic_DNA"/>
</dbReference>
<reference evidence="1 2" key="1">
    <citation type="submission" date="2018-02" db="EMBL/GenBank/DDBJ databases">
        <title>Acetobacter orientalis genome.</title>
        <authorList>
            <person name="Nakashima N."/>
            <person name="Tamura T."/>
        </authorList>
    </citation>
    <scope>NUCLEOTIDE SEQUENCE [LARGE SCALE GENOMIC DNA]</scope>
    <source>
        <strain evidence="1 2">FAN1</strain>
    </source>
</reference>
<accession>A0A2Z5ZGY6</accession>
<protein>
    <submittedName>
        <fullName evidence="1">Uncharacterized protein</fullName>
    </submittedName>
</protein>
<dbReference type="AlphaFoldDB" id="A0A2Z5ZGY6"/>